<dbReference type="PANTHER" id="PTHR34413">
    <property type="entry name" value="PROPHAGE TAIL FIBER ASSEMBLY PROTEIN HOMOLOG TFAE-RELATED-RELATED"/>
    <property type="match status" value="1"/>
</dbReference>
<dbReference type="InterPro" id="IPR046453">
    <property type="entry name" value="GpA_ATPase"/>
</dbReference>
<dbReference type="GO" id="GO:0004519">
    <property type="term" value="F:endonuclease activity"/>
    <property type="evidence" value="ECO:0007669"/>
    <property type="project" value="UniProtKB-KW"/>
</dbReference>
<dbReference type="PROSITE" id="PS50819">
    <property type="entry name" value="INTEIN_ENDONUCLEASE"/>
    <property type="match status" value="1"/>
</dbReference>
<reference evidence="4" key="1">
    <citation type="journal article" date="2019" name="Int. J. Syst. Evol. Microbiol.">
        <title>The Global Catalogue of Microorganisms (GCM) 10K type strain sequencing project: providing services to taxonomists for standard genome sequencing and annotation.</title>
        <authorList>
            <consortium name="The Broad Institute Genomics Platform"/>
            <consortium name="The Broad Institute Genome Sequencing Center for Infectious Disease"/>
            <person name="Wu L."/>
            <person name="Ma J."/>
        </authorList>
    </citation>
    <scope>NUCLEOTIDE SEQUENCE [LARGE SCALE GENOMIC DNA]</scope>
    <source>
        <strain evidence="4">CGMCC 1.16326</strain>
    </source>
</reference>
<dbReference type="InterPro" id="IPR051220">
    <property type="entry name" value="TFA_Chaperone"/>
</dbReference>
<keyword evidence="3" id="KW-0540">Nuclease</keyword>
<dbReference type="InterPro" id="IPR003587">
    <property type="entry name" value="Hint_dom_N"/>
</dbReference>
<feature type="region of interest" description="Disordered" evidence="1">
    <location>
        <begin position="708"/>
        <end position="736"/>
    </location>
</feature>
<dbReference type="SMART" id="SM00306">
    <property type="entry name" value="HintN"/>
    <property type="match status" value="1"/>
</dbReference>
<dbReference type="RefSeq" id="WP_377009702.1">
    <property type="nucleotide sequence ID" value="NZ_JBHSLV010000030.1"/>
</dbReference>
<dbReference type="Pfam" id="PF14528">
    <property type="entry name" value="LAGLIDADG_3"/>
    <property type="match status" value="1"/>
</dbReference>
<dbReference type="PANTHER" id="PTHR34413:SF2">
    <property type="entry name" value="PROPHAGE TAIL FIBER ASSEMBLY PROTEIN HOMOLOG TFAE-RELATED"/>
    <property type="match status" value="1"/>
</dbReference>
<organism evidence="3 4">
    <name type="scientific">Bosea vestrisii</name>
    <dbReference type="NCBI Taxonomy" id="151416"/>
    <lineage>
        <taxon>Bacteria</taxon>
        <taxon>Pseudomonadati</taxon>
        <taxon>Pseudomonadota</taxon>
        <taxon>Alphaproteobacteria</taxon>
        <taxon>Hyphomicrobiales</taxon>
        <taxon>Boseaceae</taxon>
        <taxon>Bosea</taxon>
    </lineage>
</organism>
<dbReference type="SUPFAM" id="SSF51294">
    <property type="entry name" value="Hedgehog/intein (Hint) domain"/>
    <property type="match status" value="1"/>
</dbReference>
<dbReference type="InterPro" id="IPR004042">
    <property type="entry name" value="Intein_endonuc_central"/>
</dbReference>
<evidence type="ECO:0000313" key="4">
    <source>
        <dbReference type="Proteomes" id="UP001596104"/>
    </source>
</evidence>
<name>A0ABW0HHC4_9HYPH</name>
<dbReference type="Pfam" id="PF20454">
    <property type="entry name" value="GpA_nuclease"/>
    <property type="match status" value="1"/>
</dbReference>
<evidence type="ECO:0000256" key="1">
    <source>
        <dbReference type="SAM" id="MobiDB-lite"/>
    </source>
</evidence>
<protein>
    <submittedName>
        <fullName evidence="3">Terminase gpA endonuclease subunit</fullName>
    </submittedName>
</protein>
<evidence type="ECO:0000313" key="3">
    <source>
        <dbReference type="EMBL" id="MFC5394414.1"/>
    </source>
</evidence>
<keyword evidence="4" id="KW-1185">Reference proteome</keyword>
<sequence>MKAPKPQFRSIEDMVLAAAEMVRPPERLTVSEAATRYRYLDNPGSYVGPWPNEKTPYLIEPMDELSSLDFTGLIFVGPARTGKGLPLDTPIPTPRGWRTIGDLHVGDEVFGRDGKAHLVKWVSPDHFRDCFKITFDDGTEIVTDDVHKWEVDDVVAENTKVISTGELFKNYMYGNRKRFAVRNCAVVKYATAEQFLDPYILGIWLGDGSTRYGHITVGARDMEETKAEIEKRGWQVRVYQPNGSKTAYTFGLRSDDGVPLIQHLATMGLGGANGKFVPPEYIFADEHQRRELIRGLLDTDGSLYGQNGRAVQFGNSNKDLSDAAAQILMSLGYKVRTRSHPVTMKGKRYSDAHKVEFTTYDPAGVFSMPRKIGMASRGNSARTRQSSTTRRFISCVEAAPRVTTRCIAVSAPDKLYLAGHNFIPTHNSDVFFNWLTSTAICDPADMMIVHMTKDVGRDWSIGDLAKMLRHSKEVGTRLTPGRQNDNVHDKRFKSGMRLLIKWPTITELSGKTLPRVWFADYDRMEDDIAKEGPPFDLGRKRTQTFKRFGMTVAESSPGREVEDAKWIPRTPHEAPPTRGILALYNRGDRRRWLWKCLQCREAFEPDFDHLNYPNSADFWEASQMVTMRCPHCGFDHEPSMKQELQEHHRNARWIKDGMIWRKDGRIEGKPIRTDIASFWMKGPAAAFQDWSSLVFSYLQAQKAFEDTGDEGPLKKTITADQGKPYTPKASESNRLPEEMKDRAVDWGGSEEEPVVPDGVRFLIATVDVQIRSFVVQVHGVGEGGDISLIDMFKIRKSRRTDDDGDHHRLDPAAYLEDWYLLVDRVIERTYPLNDGSGRRMAIKKTGCDSGGAAGVTANAYAFWRWLRDKNPEGHHRRFQLVKGDPSPRAPRTRLSYPDSSQKDRHSGARGDVPVVLINTNLLKDQVAGMLSRIDPGLGMVSYPIWSPDWLYTQLTAEVRTAKGTWENPRKKRNEAFDLLVYCVAIGMQPDIKVDRINWQSPPSWAAEWDQNSLIVRDELTQRPFAVQKPKHDLRALADSLT</sequence>
<dbReference type="SUPFAM" id="SSF55608">
    <property type="entry name" value="Homing endonucleases"/>
    <property type="match status" value="1"/>
</dbReference>
<dbReference type="Gene3D" id="3.10.28.10">
    <property type="entry name" value="Homing endonucleases"/>
    <property type="match status" value="1"/>
</dbReference>
<proteinExistence type="predicted"/>
<dbReference type="InterPro" id="IPR027434">
    <property type="entry name" value="Homing_endonucl"/>
</dbReference>
<dbReference type="Proteomes" id="UP001596104">
    <property type="component" value="Unassembled WGS sequence"/>
</dbReference>
<keyword evidence="3" id="KW-0255">Endonuclease</keyword>
<evidence type="ECO:0000259" key="2">
    <source>
        <dbReference type="PROSITE" id="PS50819"/>
    </source>
</evidence>
<dbReference type="InterPro" id="IPR004860">
    <property type="entry name" value="LAGLIDADG_dom"/>
</dbReference>
<dbReference type="EMBL" id="JBHSLV010000030">
    <property type="protein sequence ID" value="MFC5394414.1"/>
    <property type="molecule type" value="Genomic_DNA"/>
</dbReference>
<dbReference type="InterPro" id="IPR046454">
    <property type="entry name" value="GpA_endonuclease"/>
</dbReference>
<gene>
    <name evidence="3" type="ORF">ACFPPC_17375</name>
</gene>
<feature type="domain" description="DOD-type homing endonuclease" evidence="2">
    <location>
        <begin position="200"/>
        <end position="333"/>
    </location>
</feature>
<feature type="region of interest" description="Disordered" evidence="1">
    <location>
        <begin position="877"/>
        <end position="909"/>
    </location>
</feature>
<dbReference type="InterPro" id="IPR036844">
    <property type="entry name" value="Hint_dom_sf"/>
</dbReference>
<comment type="caution">
    <text evidence="3">The sequence shown here is derived from an EMBL/GenBank/DDBJ whole genome shotgun (WGS) entry which is preliminary data.</text>
</comment>
<dbReference type="Pfam" id="PF05876">
    <property type="entry name" value="GpA_ATPase"/>
    <property type="match status" value="1"/>
</dbReference>
<accession>A0ABW0HHC4</accession>
<keyword evidence="3" id="KW-0378">Hydrolase</keyword>